<dbReference type="InterPro" id="IPR001952">
    <property type="entry name" value="Alkaline_phosphatase"/>
</dbReference>
<evidence type="ECO:0000256" key="8">
    <source>
        <dbReference type="ARBA" id="ARBA00022833"/>
    </source>
</evidence>
<evidence type="ECO:0000256" key="4">
    <source>
        <dbReference type="ARBA" id="ARBA00012647"/>
    </source>
</evidence>
<dbReference type="Proteomes" id="UP000694865">
    <property type="component" value="Unplaced"/>
</dbReference>
<feature type="transmembrane region" description="Helical" evidence="12">
    <location>
        <begin position="580"/>
        <end position="601"/>
    </location>
</feature>
<dbReference type="PANTHER" id="PTHR11596:SF5">
    <property type="entry name" value="ALKALINE PHOSPHATASE"/>
    <property type="match status" value="1"/>
</dbReference>
<comment type="similarity">
    <text evidence="3 10">Belongs to the alkaline phosphatase family.</text>
</comment>
<evidence type="ECO:0000256" key="2">
    <source>
        <dbReference type="ARBA" id="ARBA00001947"/>
    </source>
</evidence>
<protein>
    <recommendedName>
        <fullName evidence="4 11">Alkaline phosphatase</fullName>
        <ecNumber evidence="4 11">3.1.3.1</ecNumber>
    </recommendedName>
</protein>
<feature type="signal peptide" evidence="13">
    <location>
        <begin position="1"/>
        <end position="22"/>
    </location>
</feature>
<dbReference type="SMART" id="SM00098">
    <property type="entry name" value="alkPPc"/>
    <property type="match status" value="1"/>
</dbReference>
<evidence type="ECO:0000256" key="3">
    <source>
        <dbReference type="ARBA" id="ARBA00005984"/>
    </source>
</evidence>
<feature type="chain" id="PRO_5047121045" description="Alkaline phosphatase" evidence="13">
    <location>
        <begin position="23"/>
        <end position="602"/>
    </location>
</feature>
<dbReference type="EC" id="3.1.3.1" evidence="4 11"/>
<comment type="cofactor">
    <cofactor evidence="2">
        <name>Zn(2+)</name>
        <dbReference type="ChEBI" id="CHEBI:29105"/>
    </cofactor>
</comment>
<evidence type="ECO:0000256" key="11">
    <source>
        <dbReference type="RuleBase" id="RU003947"/>
    </source>
</evidence>
<evidence type="ECO:0000313" key="14">
    <source>
        <dbReference type="Proteomes" id="UP000694865"/>
    </source>
</evidence>
<dbReference type="PROSITE" id="PS00123">
    <property type="entry name" value="ALKALINE_PHOSPHATASE"/>
    <property type="match status" value="1"/>
</dbReference>
<comment type="cofactor">
    <cofactor evidence="1">
        <name>Mg(2+)</name>
        <dbReference type="ChEBI" id="CHEBI:18420"/>
    </cofactor>
</comment>
<evidence type="ECO:0000256" key="5">
    <source>
        <dbReference type="ARBA" id="ARBA00022553"/>
    </source>
</evidence>
<dbReference type="PANTHER" id="PTHR11596">
    <property type="entry name" value="ALKALINE PHOSPHATASE"/>
    <property type="match status" value="1"/>
</dbReference>
<accession>A0ABM0GT80</accession>
<proteinExistence type="inferred from homology"/>
<keyword evidence="13" id="KW-0732">Signal</keyword>
<comment type="catalytic activity">
    <reaction evidence="11">
        <text>a phosphate monoester + H2O = an alcohol + phosphate</text>
        <dbReference type="Rhea" id="RHEA:15017"/>
        <dbReference type="ChEBI" id="CHEBI:15377"/>
        <dbReference type="ChEBI" id="CHEBI:30879"/>
        <dbReference type="ChEBI" id="CHEBI:43474"/>
        <dbReference type="ChEBI" id="CHEBI:67140"/>
        <dbReference type="EC" id="3.1.3.1"/>
    </reaction>
</comment>
<evidence type="ECO:0000256" key="6">
    <source>
        <dbReference type="ARBA" id="ARBA00022723"/>
    </source>
</evidence>
<evidence type="ECO:0000256" key="12">
    <source>
        <dbReference type="SAM" id="Phobius"/>
    </source>
</evidence>
<keyword evidence="14" id="KW-1185">Reference proteome</keyword>
<dbReference type="Gene3D" id="3.40.720.10">
    <property type="entry name" value="Alkaline Phosphatase, subunit A"/>
    <property type="match status" value="1"/>
</dbReference>
<organism evidence="14 15">
    <name type="scientific">Saccoglossus kowalevskii</name>
    <name type="common">Acorn worm</name>
    <dbReference type="NCBI Taxonomy" id="10224"/>
    <lineage>
        <taxon>Eukaryota</taxon>
        <taxon>Metazoa</taxon>
        <taxon>Hemichordata</taxon>
        <taxon>Enteropneusta</taxon>
        <taxon>Harrimaniidae</taxon>
        <taxon>Saccoglossus</taxon>
    </lineage>
</organism>
<name>A0ABM0GT80_SACKO</name>
<dbReference type="RefSeq" id="XP_002736848.1">
    <property type="nucleotide sequence ID" value="XM_002736802.2"/>
</dbReference>
<evidence type="ECO:0000256" key="7">
    <source>
        <dbReference type="ARBA" id="ARBA00022801"/>
    </source>
</evidence>
<dbReference type="Pfam" id="PF00245">
    <property type="entry name" value="Alk_phosphatase"/>
    <property type="match status" value="1"/>
</dbReference>
<dbReference type="CDD" id="cd16012">
    <property type="entry name" value="ALP"/>
    <property type="match status" value="1"/>
</dbReference>
<dbReference type="InterPro" id="IPR018299">
    <property type="entry name" value="Alkaline_phosphatase_AS"/>
</dbReference>
<keyword evidence="12" id="KW-1133">Transmembrane helix</keyword>
<keyword evidence="12" id="KW-0812">Transmembrane</keyword>
<keyword evidence="12" id="KW-0472">Membrane</keyword>
<gene>
    <name evidence="15" type="primary">LOC100374536</name>
</gene>
<keyword evidence="9 11" id="KW-0460">Magnesium</keyword>
<keyword evidence="5" id="KW-0597">Phosphoprotein</keyword>
<dbReference type="SUPFAM" id="SSF53649">
    <property type="entry name" value="Alkaline phosphatase-like"/>
    <property type="match status" value="1"/>
</dbReference>
<reference evidence="15" key="1">
    <citation type="submission" date="2025-08" db="UniProtKB">
        <authorList>
            <consortium name="RefSeq"/>
        </authorList>
    </citation>
    <scope>IDENTIFICATION</scope>
    <source>
        <tissue evidence="15">Testes</tissue>
    </source>
</reference>
<sequence>MALKLFTCSSLFLLFFWMKFSAQQPAEEWNKQARDAILNSIELQNLNTNIAKNVIFFLGDGMGISTITSARILKGQNEGHPGEETQLSFDKFPHVALAKTYNTDQQVADSAGTATAYMCGVKSKAGTIGVDDRVQKGNCQSIKHAKVKSFVEIAADEGRSAGIVTSARITHATPAAAYAHVPERSWERDAQVPGNERAAGCTDIASQLVQKARKFQVVMGGGRQELMPTAHGDPEYSYRRGSREDGRDLINEWFHSLPDGTDNMYVVNREQLLDVDVNKTDYLLGLFEPSHMLYHAERDTVGAGDPSLAEMVQTSIQVLRKNENGFVLFVEAGRIDHAHHKARAYLALTDTLALDEAVAKAKEMTNNEDTLIVVTADHSHTNSIGGYPTRGNPILGKNDKERAKDGLQYTTFLYANGPGGEEVRQSYLNHGRRPDIEHIDTGAKDYRPQAAVPLQDESHAGEDVAVYATGAFAHLFHGTQEQNYIAHAIKYAACIGEYADRCNAKTTAPTTVEKTTTISTGVTENHRKYKPVSTQSPRNVNSTVVDYLDEQDDDGHSYKPVTYLPPKVEIHCIMTPSSSVLLLASFPIIIVTLTTSFYYLFV</sequence>
<dbReference type="InterPro" id="IPR017850">
    <property type="entry name" value="Alkaline_phosphatase_core_sf"/>
</dbReference>
<evidence type="ECO:0000256" key="10">
    <source>
        <dbReference type="RuleBase" id="RU003946"/>
    </source>
</evidence>
<evidence type="ECO:0000313" key="15">
    <source>
        <dbReference type="RefSeq" id="XP_002736848.1"/>
    </source>
</evidence>
<evidence type="ECO:0000256" key="1">
    <source>
        <dbReference type="ARBA" id="ARBA00001946"/>
    </source>
</evidence>
<keyword evidence="7 11" id="KW-0378">Hydrolase</keyword>
<dbReference type="PRINTS" id="PR00113">
    <property type="entry name" value="ALKPHPHTASE"/>
</dbReference>
<evidence type="ECO:0000256" key="9">
    <source>
        <dbReference type="ARBA" id="ARBA00022842"/>
    </source>
</evidence>
<dbReference type="GeneID" id="100374536"/>
<evidence type="ECO:0000256" key="13">
    <source>
        <dbReference type="SAM" id="SignalP"/>
    </source>
</evidence>
<keyword evidence="6" id="KW-0479">Metal-binding</keyword>
<keyword evidence="8 11" id="KW-0862">Zinc</keyword>